<dbReference type="EMBL" id="JAINVV010000012">
    <property type="protein sequence ID" value="MBY8825654.1"/>
    <property type="molecule type" value="Genomic_DNA"/>
</dbReference>
<keyword evidence="1" id="KW-0472">Membrane</keyword>
<dbReference type="RefSeq" id="WP_222992742.1">
    <property type="nucleotide sequence ID" value="NZ_JAINVV010000012.1"/>
</dbReference>
<protein>
    <recommendedName>
        <fullName evidence="4">Major facilitator superfamily (MFS) profile domain-containing protein</fullName>
    </recommendedName>
</protein>
<keyword evidence="1" id="KW-1133">Transmembrane helix</keyword>
<keyword evidence="1" id="KW-0812">Transmembrane</keyword>
<evidence type="ECO:0008006" key="4">
    <source>
        <dbReference type="Google" id="ProtNLM"/>
    </source>
</evidence>
<comment type="caution">
    <text evidence="2">The sequence shown here is derived from an EMBL/GenBank/DDBJ whole genome shotgun (WGS) entry which is preliminary data.</text>
</comment>
<reference evidence="2 3" key="1">
    <citation type="submission" date="2021-08" db="EMBL/GenBank/DDBJ databases">
        <authorList>
            <person name="Tuo L."/>
        </authorList>
    </citation>
    <scope>NUCLEOTIDE SEQUENCE [LARGE SCALE GENOMIC DNA]</scope>
    <source>
        <strain evidence="2 3">JCM 31229</strain>
    </source>
</reference>
<name>A0ABS7PWB3_9SPHN</name>
<organism evidence="2 3">
    <name type="scientific">Sphingomonas colocasiae</name>
    <dbReference type="NCBI Taxonomy" id="1848973"/>
    <lineage>
        <taxon>Bacteria</taxon>
        <taxon>Pseudomonadati</taxon>
        <taxon>Pseudomonadota</taxon>
        <taxon>Alphaproteobacteria</taxon>
        <taxon>Sphingomonadales</taxon>
        <taxon>Sphingomonadaceae</taxon>
        <taxon>Sphingomonas</taxon>
    </lineage>
</organism>
<proteinExistence type="predicted"/>
<accession>A0ABS7PWB3</accession>
<dbReference type="Proteomes" id="UP000706039">
    <property type="component" value="Unassembled WGS sequence"/>
</dbReference>
<feature type="transmembrane region" description="Helical" evidence="1">
    <location>
        <begin position="39"/>
        <end position="56"/>
    </location>
</feature>
<evidence type="ECO:0000313" key="3">
    <source>
        <dbReference type="Proteomes" id="UP000706039"/>
    </source>
</evidence>
<evidence type="ECO:0000313" key="2">
    <source>
        <dbReference type="EMBL" id="MBY8825654.1"/>
    </source>
</evidence>
<evidence type="ECO:0000256" key="1">
    <source>
        <dbReference type="SAM" id="Phobius"/>
    </source>
</evidence>
<sequence>MASSLYILTITVIGLGVGPTAVALMTDYVFADPARVGESLAIVTLISAVLGTLLLWRGARGFRDMPQSALS</sequence>
<keyword evidence="3" id="KW-1185">Reference proteome</keyword>
<gene>
    <name evidence="2" type="ORF">K7G82_25355</name>
</gene>